<evidence type="ECO:0000256" key="1">
    <source>
        <dbReference type="SAM" id="MobiDB-lite"/>
    </source>
</evidence>
<feature type="compositionally biased region" description="Basic and acidic residues" evidence="1">
    <location>
        <begin position="96"/>
        <end position="120"/>
    </location>
</feature>
<sequence length="158" mass="17869">MGIDQQAMDQFEQGVTMFDKLTDKFMGSSSESADPSKMAEEQAKLMELNAAGTASDQRRQARGQATQSREELEENRSRKNTKWGQSNLAMSGSKQLIRDSDKLQDRQKEEDLLFEGEHAAQKTLKQGRREANMFRINNDLKTPSSTLSLGSTIYNSRR</sequence>
<name>M1WTJ5_PSEP2</name>
<reference evidence="2 3" key="1">
    <citation type="journal article" date="2013" name="PLoS ONE">
        <title>The first genomic and proteomic characterization of a deep-sea sulfate reducer: insights into the piezophilic lifestyle of Desulfovibrio piezophilus.</title>
        <authorList>
            <person name="Pradel N."/>
            <person name="Ji B."/>
            <person name="Gimenez G."/>
            <person name="Talla E."/>
            <person name="Lenoble P."/>
            <person name="Garel M."/>
            <person name="Tamburini C."/>
            <person name="Fourquet P."/>
            <person name="Lebrun R."/>
            <person name="Bertin P."/>
            <person name="Denis Y."/>
            <person name="Pophillat M."/>
            <person name="Barbe V."/>
            <person name="Ollivier B."/>
            <person name="Dolla A."/>
        </authorList>
    </citation>
    <scope>NUCLEOTIDE SEQUENCE [LARGE SCALE GENOMIC DNA]</scope>
    <source>
        <strain evidence="3">DSM 10523 / SB164P1</strain>
    </source>
</reference>
<feature type="compositionally biased region" description="Polar residues" evidence="1">
    <location>
        <begin position="82"/>
        <end position="94"/>
    </location>
</feature>
<evidence type="ECO:0000313" key="3">
    <source>
        <dbReference type="Proteomes" id="UP000011724"/>
    </source>
</evidence>
<dbReference type="RefSeq" id="WP_015415685.1">
    <property type="nucleotide sequence ID" value="NC_020409.1"/>
</dbReference>
<accession>M1WTJ5</accession>
<dbReference type="eggNOG" id="ENOG50318A3">
    <property type="taxonomic scope" value="Bacteria"/>
</dbReference>
<feature type="compositionally biased region" description="Polar residues" evidence="1">
    <location>
        <begin position="139"/>
        <end position="158"/>
    </location>
</feature>
<evidence type="ECO:0000313" key="2">
    <source>
        <dbReference type="EMBL" id="CCH49642.1"/>
    </source>
</evidence>
<dbReference type="OrthoDB" id="5465133at2"/>
<dbReference type="AlphaFoldDB" id="M1WTJ5"/>
<dbReference type="PATRIC" id="fig|879567.3.peg.2568"/>
<dbReference type="HOGENOM" id="CLU_1666589_0_0_7"/>
<gene>
    <name evidence="2" type="ordered locus">BN4_12407</name>
</gene>
<dbReference type="BioCyc" id="DPIE1322246:BN4_RS12085-MONOMER"/>
<feature type="region of interest" description="Disordered" evidence="1">
    <location>
        <begin position="22"/>
        <end position="158"/>
    </location>
</feature>
<keyword evidence="3" id="KW-1185">Reference proteome</keyword>
<dbReference type="STRING" id="1322246.BN4_12407"/>
<dbReference type="Proteomes" id="UP000011724">
    <property type="component" value="Chromosome"/>
</dbReference>
<feature type="compositionally biased region" description="Basic and acidic residues" evidence="1">
    <location>
        <begin position="68"/>
        <end position="77"/>
    </location>
</feature>
<dbReference type="EMBL" id="FO203427">
    <property type="protein sequence ID" value="CCH49642.1"/>
    <property type="molecule type" value="Genomic_DNA"/>
</dbReference>
<dbReference type="KEGG" id="dpi:BN4_12407"/>
<protein>
    <submittedName>
        <fullName evidence="2">Uncharacterized protein</fullName>
    </submittedName>
</protein>
<proteinExistence type="predicted"/>
<reference evidence="3" key="2">
    <citation type="journal article" date="2013" name="Stand. Genomic Sci.">
        <title>Complete genome sequence of Desulfocapsa sulfexigens, a marine deltaproteobacterium specialized in disproportionating inorganic sulfur compounds.</title>
        <authorList>
            <person name="Finster K.W."/>
            <person name="Kjeldsen K.U."/>
            <person name="Kube M."/>
            <person name="Reinhardt R."/>
            <person name="Mussmann M."/>
            <person name="Amann R."/>
            <person name="Schreiber L."/>
        </authorList>
    </citation>
    <scope>NUCLEOTIDE SEQUENCE [LARGE SCALE GENOMIC DNA]</scope>
    <source>
        <strain evidence="3">DSM 10523 / SB164P1</strain>
    </source>
</reference>
<organism evidence="2 3">
    <name type="scientific">Pseudodesulfovibrio piezophilus (strain DSM 21447 / JCM 15486 / C1TLV30)</name>
    <name type="common">Desulfovibrio piezophilus</name>
    <dbReference type="NCBI Taxonomy" id="1322246"/>
    <lineage>
        <taxon>Bacteria</taxon>
        <taxon>Pseudomonadati</taxon>
        <taxon>Thermodesulfobacteriota</taxon>
        <taxon>Desulfovibrionia</taxon>
        <taxon>Desulfovibrionales</taxon>
        <taxon>Desulfovibrionaceae</taxon>
    </lineage>
</organism>